<proteinExistence type="inferred from homology"/>
<dbReference type="SUPFAM" id="SSF103481">
    <property type="entry name" value="Multidrug resistance efflux transporter EmrE"/>
    <property type="match status" value="1"/>
</dbReference>
<feature type="transmembrane region" description="Helical" evidence="8">
    <location>
        <begin position="190"/>
        <end position="212"/>
    </location>
</feature>
<organism evidence="10 11">
    <name type="scientific">Kitasatospora viridis</name>
    <dbReference type="NCBI Taxonomy" id="281105"/>
    <lineage>
        <taxon>Bacteria</taxon>
        <taxon>Bacillati</taxon>
        <taxon>Actinomycetota</taxon>
        <taxon>Actinomycetes</taxon>
        <taxon>Kitasatosporales</taxon>
        <taxon>Streptomycetaceae</taxon>
        <taxon>Kitasatospora</taxon>
    </lineage>
</organism>
<reference evidence="10 11" key="1">
    <citation type="submission" date="2019-06" db="EMBL/GenBank/DDBJ databases">
        <title>Sequencing the genomes of 1000 actinobacteria strains.</title>
        <authorList>
            <person name="Klenk H.-P."/>
        </authorList>
    </citation>
    <scope>NUCLEOTIDE SEQUENCE [LARGE SCALE GENOMIC DNA]</scope>
    <source>
        <strain evidence="10 11">DSM 44826</strain>
    </source>
</reference>
<evidence type="ECO:0000256" key="5">
    <source>
        <dbReference type="ARBA" id="ARBA00022989"/>
    </source>
</evidence>
<dbReference type="Proteomes" id="UP000317940">
    <property type="component" value="Unassembled WGS sequence"/>
</dbReference>
<sequence>MTTRTTPPDSPGSPGSPATAGLVLAGMCGLQAGAALTTGLYPAVGTAGVVTLRLCFAAAVLCALWRPGLRRDRVTGRRWDRGTLATVIATGTLLTVHHLTYYGAVVRIPLGAATTVEFLGPFALALAGSRRAPDLARALLALAGVVLLGAGGLALDPVGVALAAVAGACWAGYILLAGRLARRVAGGGGLALAVGWGALLSLPFGVASGGAALLRPGVLALGLAVAVLSSVLPYSLQFEAIRRLSPRVFGLLTSLEPAVGALIGLLFLGQRLAAAQWIGIAAVACASALAARSSGRPEPRAQATDRQLTPAAEAS</sequence>
<gene>
    <name evidence="10" type="ORF">FHX73_12122</name>
</gene>
<keyword evidence="5 8" id="KW-1133">Transmembrane helix</keyword>
<dbReference type="PANTHER" id="PTHR42920:SF24">
    <property type="entry name" value="AROMATIC AMINO ACID EXPORTER YDDG"/>
    <property type="match status" value="1"/>
</dbReference>
<comment type="similarity">
    <text evidence="2">Belongs to the EamA transporter family.</text>
</comment>
<evidence type="ECO:0000256" key="8">
    <source>
        <dbReference type="SAM" id="Phobius"/>
    </source>
</evidence>
<feature type="transmembrane region" description="Helical" evidence="8">
    <location>
        <begin position="274"/>
        <end position="291"/>
    </location>
</feature>
<name>A0A561TV73_9ACTN</name>
<evidence type="ECO:0000256" key="2">
    <source>
        <dbReference type="ARBA" id="ARBA00007362"/>
    </source>
</evidence>
<evidence type="ECO:0000313" key="11">
    <source>
        <dbReference type="Proteomes" id="UP000317940"/>
    </source>
</evidence>
<evidence type="ECO:0000256" key="4">
    <source>
        <dbReference type="ARBA" id="ARBA00022692"/>
    </source>
</evidence>
<keyword evidence="6 8" id="KW-0472">Membrane</keyword>
<feature type="transmembrane region" description="Helical" evidence="8">
    <location>
        <begin position="108"/>
        <end position="128"/>
    </location>
</feature>
<evidence type="ECO:0000256" key="6">
    <source>
        <dbReference type="ARBA" id="ARBA00023136"/>
    </source>
</evidence>
<protein>
    <submittedName>
        <fullName evidence="10">Inner membrane transporter RhtA</fullName>
    </submittedName>
</protein>
<feature type="transmembrane region" description="Helical" evidence="8">
    <location>
        <begin position="40"/>
        <end position="64"/>
    </location>
</feature>
<dbReference type="InterPro" id="IPR000620">
    <property type="entry name" value="EamA_dom"/>
</dbReference>
<dbReference type="PANTHER" id="PTHR42920">
    <property type="entry name" value="OS03G0707200 PROTEIN-RELATED"/>
    <property type="match status" value="1"/>
</dbReference>
<dbReference type="OrthoDB" id="9815120at2"/>
<feature type="transmembrane region" description="Helical" evidence="8">
    <location>
        <begin position="218"/>
        <end position="236"/>
    </location>
</feature>
<dbReference type="Pfam" id="PF00892">
    <property type="entry name" value="EamA"/>
    <property type="match status" value="1"/>
</dbReference>
<accession>A0A561TV73</accession>
<dbReference type="AlphaFoldDB" id="A0A561TV73"/>
<keyword evidence="11" id="KW-1185">Reference proteome</keyword>
<comment type="caution">
    <text evidence="10">The sequence shown here is derived from an EMBL/GenBank/DDBJ whole genome shotgun (WGS) entry which is preliminary data.</text>
</comment>
<dbReference type="EMBL" id="VIWT01000002">
    <property type="protein sequence ID" value="TWF91010.1"/>
    <property type="molecule type" value="Genomic_DNA"/>
</dbReference>
<feature type="domain" description="EamA" evidence="9">
    <location>
        <begin position="159"/>
        <end position="289"/>
    </location>
</feature>
<evidence type="ECO:0000256" key="3">
    <source>
        <dbReference type="ARBA" id="ARBA00022475"/>
    </source>
</evidence>
<feature type="transmembrane region" description="Helical" evidence="8">
    <location>
        <begin position="160"/>
        <end position="178"/>
    </location>
</feature>
<comment type="subcellular location">
    <subcellularLocation>
        <location evidence="1">Cell membrane</location>
        <topology evidence="1">Multi-pass membrane protein</topology>
    </subcellularLocation>
</comment>
<feature type="transmembrane region" description="Helical" evidence="8">
    <location>
        <begin position="248"/>
        <end position="268"/>
    </location>
</feature>
<evidence type="ECO:0000313" key="10">
    <source>
        <dbReference type="EMBL" id="TWF91010.1"/>
    </source>
</evidence>
<dbReference type="InterPro" id="IPR051258">
    <property type="entry name" value="Diverse_Substrate_Transporter"/>
</dbReference>
<evidence type="ECO:0000256" key="7">
    <source>
        <dbReference type="SAM" id="MobiDB-lite"/>
    </source>
</evidence>
<keyword evidence="4 8" id="KW-0812">Transmembrane</keyword>
<feature type="transmembrane region" description="Helical" evidence="8">
    <location>
        <begin position="135"/>
        <end position="154"/>
    </location>
</feature>
<keyword evidence="3" id="KW-1003">Cell membrane</keyword>
<dbReference type="InterPro" id="IPR037185">
    <property type="entry name" value="EmrE-like"/>
</dbReference>
<dbReference type="RefSeq" id="WP_145908666.1">
    <property type="nucleotide sequence ID" value="NZ_BAAAMZ010000002.1"/>
</dbReference>
<dbReference type="GO" id="GO:0005886">
    <property type="term" value="C:plasma membrane"/>
    <property type="evidence" value="ECO:0007669"/>
    <property type="project" value="UniProtKB-SubCell"/>
</dbReference>
<evidence type="ECO:0000259" key="9">
    <source>
        <dbReference type="Pfam" id="PF00892"/>
    </source>
</evidence>
<evidence type="ECO:0000256" key="1">
    <source>
        <dbReference type="ARBA" id="ARBA00004651"/>
    </source>
</evidence>
<feature type="region of interest" description="Disordered" evidence="7">
    <location>
        <begin position="295"/>
        <end position="315"/>
    </location>
</feature>
<feature type="transmembrane region" description="Helical" evidence="8">
    <location>
        <begin position="84"/>
        <end position="102"/>
    </location>
</feature>